<keyword evidence="2" id="KW-0812">Transmembrane</keyword>
<dbReference type="EMBL" id="CP002955">
    <property type="protein sequence ID" value="AEL24524.1"/>
    <property type="molecule type" value="Genomic_DNA"/>
</dbReference>
<evidence type="ECO:0000313" key="4">
    <source>
        <dbReference type="Proteomes" id="UP000001635"/>
    </source>
</evidence>
<dbReference type="OrthoDB" id="826165at2"/>
<dbReference type="STRING" id="880070.Cycma_0750"/>
<name>G0J215_CYCMS</name>
<sequence length="248" mass="27812">MADNIDELDKLFKNALSNHSSNPDPEVWDKLSATLDNNNKGTLFIPWRWVAGVAVVLVAFGLFHLSFDVAVQDTSLAVQDTQLLEINPFSIPPTSPFIGKEKIKSPTKNTPKELIGESRELTPKEKSDKHQPQVNWSDKKRVIEQLPQALAQIEPINNDELMVNLSKPITLSPSIKGDETTEKPNKDYKVRIISNGFAIQPEKEQFVDELENKIGGFFTKVDEGFGGLRDAKNNLFASLTTKRDKKKN</sequence>
<dbReference type="Proteomes" id="UP000001635">
    <property type="component" value="Chromosome"/>
</dbReference>
<accession>G0J215</accession>
<evidence type="ECO:0000256" key="2">
    <source>
        <dbReference type="SAM" id="Phobius"/>
    </source>
</evidence>
<dbReference type="HOGENOM" id="CLU_1114140_0_0_10"/>
<keyword evidence="2" id="KW-1133">Transmembrane helix</keyword>
<keyword evidence="4" id="KW-1185">Reference proteome</keyword>
<dbReference type="RefSeq" id="WP_014018822.1">
    <property type="nucleotide sequence ID" value="NC_015914.1"/>
</dbReference>
<gene>
    <name evidence="3" type="ordered locus">Cycma_0750</name>
</gene>
<evidence type="ECO:0000256" key="1">
    <source>
        <dbReference type="SAM" id="MobiDB-lite"/>
    </source>
</evidence>
<dbReference type="AlphaFoldDB" id="G0J215"/>
<evidence type="ECO:0000313" key="3">
    <source>
        <dbReference type="EMBL" id="AEL24524.1"/>
    </source>
</evidence>
<reference evidence="4" key="1">
    <citation type="submission" date="2011-07" db="EMBL/GenBank/DDBJ databases">
        <title>The complete genome of Cyclobacterium marinum DSM 745.</title>
        <authorList>
            <person name="Lucas S."/>
            <person name="Han J."/>
            <person name="Lapidus A."/>
            <person name="Bruce D."/>
            <person name="Goodwin L."/>
            <person name="Pitluck S."/>
            <person name="Peters L."/>
            <person name="Kyrpides N."/>
            <person name="Mavromatis K."/>
            <person name="Ivanova N."/>
            <person name="Ovchinnikova G."/>
            <person name="Chertkov O."/>
            <person name="Detter J.C."/>
            <person name="Tapia R."/>
            <person name="Han C."/>
            <person name="Land M."/>
            <person name="Hauser L."/>
            <person name="Markowitz V."/>
            <person name="Cheng J.-F."/>
            <person name="Hugenholtz P."/>
            <person name="Woyke T."/>
            <person name="Wu D."/>
            <person name="Tindall B."/>
            <person name="Schuetze A."/>
            <person name="Brambilla E."/>
            <person name="Klenk H.-P."/>
            <person name="Eisen J.A."/>
        </authorList>
    </citation>
    <scope>NUCLEOTIDE SEQUENCE [LARGE SCALE GENOMIC DNA]</scope>
    <source>
        <strain evidence="4">ATCC 25205 / DSM 745 / LMG 13164 / NCIMB 1802</strain>
    </source>
</reference>
<proteinExistence type="predicted"/>
<feature type="compositionally biased region" description="Basic and acidic residues" evidence="1">
    <location>
        <begin position="99"/>
        <end position="135"/>
    </location>
</feature>
<feature type="transmembrane region" description="Helical" evidence="2">
    <location>
        <begin position="49"/>
        <end position="67"/>
    </location>
</feature>
<feature type="region of interest" description="Disordered" evidence="1">
    <location>
        <begin position="97"/>
        <end position="135"/>
    </location>
</feature>
<dbReference type="KEGG" id="cmr:Cycma_0750"/>
<organism evidence="3 4">
    <name type="scientific">Cyclobacterium marinum (strain ATCC 25205 / DSM 745 / LMG 13164 / NCIMB 1802)</name>
    <name type="common">Flectobacillus marinus</name>
    <dbReference type="NCBI Taxonomy" id="880070"/>
    <lineage>
        <taxon>Bacteria</taxon>
        <taxon>Pseudomonadati</taxon>
        <taxon>Bacteroidota</taxon>
        <taxon>Cytophagia</taxon>
        <taxon>Cytophagales</taxon>
        <taxon>Cyclobacteriaceae</taxon>
        <taxon>Cyclobacterium</taxon>
    </lineage>
</organism>
<protein>
    <submittedName>
        <fullName evidence="3">Uncharacterized protein</fullName>
    </submittedName>
</protein>
<keyword evidence="2" id="KW-0472">Membrane</keyword>